<feature type="compositionally biased region" description="Polar residues" evidence="1">
    <location>
        <begin position="47"/>
        <end position="59"/>
    </location>
</feature>
<reference evidence="3 4" key="1">
    <citation type="submission" date="2024-05" db="EMBL/GenBank/DDBJ databases">
        <authorList>
            <person name="Wallberg A."/>
        </authorList>
    </citation>
    <scope>NUCLEOTIDE SEQUENCE [LARGE SCALE GENOMIC DNA]</scope>
</reference>
<name>A0AAV2SQ37_MEGNR</name>
<sequence>HSLVIMCSVSFAVNIILIVATIALVIYITTFKSVNATKDSGDDYHPHSQTGPNETIPMTSNPSTGLGKNFAPSRLKVDTVLSLPRPGYEMKAYSYVHQGAYKGEIESADTYDDTYGDQEAIYESEVGNTNTNDDQEPIYEGELGNTNTYDDQEPIYEGEVGNTAAPIGNQYYEAPTKFRYGH</sequence>
<gene>
    <name evidence="3" type="ORF">MNOR_LOCUS39368</name>
</gene>
<proteinExistence type="predicted"/>
<keyword evidence="4" id="KW-1185">Reference proteome</keyword>
<comment type="caution">
    <text evidence="3">The sequence shown here is derived from an EMBL/GenBank/DDBJ whole genome shotgun (WGS) entry which is preliminary data.</text>
</comment>
<keyword evidence="2" id="KW-1133">Transmembrane helix</keyword>
<feature type="region of interest" description="Disordered" evidence="1">
    <location>
        <begin position="39"/>
        <end position="59"/>
    </location>
</feature>
<evidence type="ECO:0000256" key="2">
    <source>
        <dbReference type="SAM" id="Phobius"/>
    </source>
</evidence>
<dbReference type="EMBL" id="CAXKWB010101244">
    <property type="protein sequence ID" value="CAL4225238.1"/>
    <property type="molecule type" value="Genomic_DNA"/>
</dbReference>
<dbReference type="Proteomes" id="UP001497623">
    <property type="component" value="Unassembled WGS sequence"/>
</dbReference>
<evidence type="ECO:0000313" key="4">
    <source>
        <dbReference type="Proteomes" id="UP001497623"/>
    </source>
</evidence>
<dbReference type="AlphaFoldDB" id="A0AAV2SQ37"/>
<feature type="transmembrane region" description="Helical" evidence="2">
    <location>
        <begin position="7"/>
        <end position="28"/>
    </location>
</feature>
<organism evidence="3 4">
    <name type="scientific">Meganyctiphanes norvegica</name>
    <name type="common">Northern krill</name>
    <name type="synonym">Thysanopoda norvegica</name>
    <dbReference type="NCBI Taxonomy" id="48144"/>
    <lineage>
        <taxon>Eukaryota</taxon>
        <taxon>Metazoa</taxon>
        <taxon>Ecdysozoa</taxon>
        <taxon>Arthropoda</taxon>
        <taxon>Crustacea</taxon>
        <taxon>Multicrustacea</taxon>
        <taxon>Malacostraca</taxon>
        <taxon>Eumalacostraca</taxon>
        <taxon>Eucarida</taxon>
        <taxon>Euphausiacea</taxon>
        <taxon>Euphausiidae</taxon>
        <taxon>Meganyctiphanes</taxon>
    </lineage>
</organism>
<keyword evidence="2" id="KW-0472">Membrane</keyword>
<evidence type="ECO:0000256" key="1">
    <source>
        <dbReference type="SAM" id="MobiDB-lite"/>
    </source>
</evidence>
<protein>
    <submittedName>
        <fullName evidence="3">Uncharacterized protein</fullName>
    </submittedName>
</protein>
<accession>A0AAV2SQ37</accession>
<feature type="non-terminal residue" evidence="3">
    <location>
        <position position="1"/>
    </location>
</feature>
<evidence type="ECO:0000313" key="3">
    <source>
        <dbReference type="EMBL" id="CAL4225238.1"/>
    </source>
</evidence>
<keyword evidence="2" id="KW-0812">Transmembrane</keyword>